<reference evidence="2 4" key="1">
    <citation type="journal article" date="2012" name="Science">
        <title>The Paleozoic origin of enzymatic lignin decomposition reconstructed from 31 fungal genomes.</title>
        <authorList>
            <person name="Floudas D."/>
            <person name="Binder M."/>
            <person name="Riley R."/>
            <person name="Barry K."/>
            <person name="Blanchette R.A."/>
            <person name="Henrissat B."/>
            <person name="Martinez A.T."/>
            <person name="Otillar R."/>
            <person name="Spatafora J.W."/>
            <person name="Yadav J.S."/>
            <person name="Aerts A."/>
            <person name="Benoit I."/>
            <person name="Boyd A."/>
            <person name="Carlson A."/>
            <person name="Copeland A."/>
            <person name="Coutinho P.M."/>
            <person name="de Vries R.P."/>
            <person name="Ferreira P."/>
            <person name="Findley K."/>
            <person name="Foster B."/>
            <person name="Gaskell J."/>
            <person name="Glotzer D."/>
            <person name="Gorecki P."/>
            <person name="Heitman J."/>
            <person name="Hesse C."/>
            <person name="Hori C."/>
            <person name="Igarashi K."/>
            <person name="Jurgens J.A."/>
            <person name="Kallen N."/>
            <person name="Kersten P."/>
            <person name="Kohler A."/>
            <person name="Kuees U."/>
            <person name="Kumar T.K.A."/>
            <person name="Kuo A."/>
            <person name="LaButti K."/>
            <person name="Larrondo L.F."/>
            <person name="Lindquist E."/>
            <person name="Ling A."/>
            <person name="Lombard V."/>
            <person name="Lucas S."/>
            <person name="Lundell T."/>
            <person name="Martin R."/>
            <person name="McLaughlin D.J."/>
            <person name="Morgenstern I."/>
            <person name="Morin E."/>
            <person name="Murat C."/>
            <person name="Nagy L.G."/>
            <person name="Nolan M."/>
            <person name="Ohm R.A."/>
            <person name="Patyshakuliyeva A."/>
            <person name="Rokas A."/>
            <person name="Ruiz-Duenas F.J."/>
            <person name="Sabat G."/>
            <person name="Salamov A."/>
            <person name="Samejima M."/>
            <person name="Schmutz J."/>
            <person name="Slot J.C."/>
            <person name="St John F."/>
            <person name="Stenlid J."/>
            <person name="Sun H."/>
            <person name="Sun S."/>
            <person name="Syed K."/>
            <person name="Tsang A."/>
            <person name="Wiebenga A."/>
            <person name="Young D."/>
            <person name="Pisabarro A."/>
            <person name="Eastwood D.C."/>
            <person name="Martin F."/>
            <person name="Cullen D."/>
            <person name="Grigoriev I.V."/>
            <person name="Hibbett D.S."/>
        </authorList>
    </citation>
    <scope>NUCLEOTIDE SEQUENCE</scope>
    <source>
        <strain evidence="4">FP-58527</strain>
        <strain evidence="2">FP-58527 SS1</strain>
    </source>
</reference>
<reference evidence="2" key="2">
    <citation type="submission" date="2013-06" db="EMBL/GenBank/DDBJ databases">
        <authorList>
            <consortium name="DOE Joint Genome Institute"/>
            <person name="Riley R."/>
            <person name="Floudas D."/>
            <person name="Binder M."/>
            <person name="Barry K."/>
            <person name="Blanchette R.A."/>
            <person name="Henrissat B."/>
            <person name="Martinez A.T."/>
            <person name="Otillar R."/>
            <person name="Spatafora J.W."/>
            <person name="Yadav J.S."/>
            <person name="Aerts A."/>
            <person name="Benoit I."/>
            <person name="Boyd A."/>
            <person name="Carlson A."/>
            <person name="Copeland A."/>
            <person name="Coutinho P.M."/>
            <person name="De Vries R.P."/>
            <person name="Ferreira P."/>
            <person name="Findley K."/>
            <person name="Foster B."/>
            <person name="Gaskell J."/>
            <person name="Glotzer D."/>
            <person name="Gorecki P."/>
            <person name="Heitman J."/>
            <person name="Hesse C."/>
            <person name="Hori C."/>
            <person name="Igarashi K."/>
            <person name="Jurgens J.A."/>
            <person name="Kallen N."/>
            <person name="Kersten P."/>
            <person name="Kohler A."/>
            <person name="Kues U."/>
            <person name="Kumar T.K."/>
            <person name="Kuo A."/>
            <person name="LaButti K."/>
            <person name="Larrondo L.F."/>
            <person name="Lindquist E."/>
            <person name="Ling A."/>
            <person name="Lombard V."/>
            <person name="Lucas S."/>
            <person name="Lundell T."/>
            <person name="Martin R."/>
            <person name="McLaughlin D.J."/>
            <person name="Morgenstern I."/>
            <person name="Morin E."/>
            <person name="Murat C."/>
            <person name="Nagy L.G."/>
            <person name="Nolan M."/>
            <person name="Ohm R.A."/>
            <person name="Patyshakuliyeva A."/>
            <person name="Rokas A."/>
            <person name="Ruiz-Duenas F.J."/>
            <person name="Sabat G."/>
            <person name="Salamov A."/>
            <person name="Samejima M."/>
            <person name="Schmutz J."/>
            <person name="Slot J.C."/>
            <person name="St John F."/>
            <person name="Stenlid J."/>
            <person name="Sun H."/>
            <person name="Sun S."/>
            <person name="Syed K."/>
            <person name="Tsang A."/>
            <person name="Wiebenga A."/>
            <person name="Young D."/>
            <person name="Pisabarro A."/>
            <person name="Eastwood D.C."/>
            <person name="Martin F."/>
            <person name="Cullen D."/>
            <person name="Hibbett D.S."/>
            <person name="Grigoriev I.V."/>
        </authorList>
    </citation>
    <scope>NUCLEOTIDE SEQUENCE</scope>
    <source>
        <strain evidence="2">FP-58527 SS1</strain>
    </source>
</reference>
<evidence type="ECO:0000256" key="1">
    <source>
        <dbReference type="SAM" id="MobiDB-lite"/>
    </source>
</evidence>
<feature type="compositionally biased region" description="Basic and acidic residues" evidence="1">
    <location>
        <begin position="33"/>
        <end position="45"/>
    </location>
</feature>
<evidence type="ECO:0000313" key="4">
    <source>
        <dbReference type="Proteomes" id="UP000015241"/>
    </source>
</evidence>
<dbReference type="Proteomes" id="UP000015241">
    <property type="component" value="Unassembled WGS sequence"/>
</dbReference>
<feature type="region of interest" description="Disordered" evidence="1">
    <location>
        <begin position="29"/>
        <end position="72"/>
    </location>
</feature>
<dbReference type="EMBL" id="KE504346">
    <property type="protein sequence ID" value="EPS92803.1"/>
    <property type="molecule type" value="Genomic_DNA"/>
</dbReference>
<proteinExistence type="predicted"/>
<organism evidence="2 4">
    <name type="scientific">Fomitopsis schrenkii</name>
    <name type="common">Brown rot fungus</name>
    <dbReference type="NCBI Taxonomy" id="2126942"/>
    <lineage>
        <taxon>Eukaryota</taxon>
        <taxon>Fungi</taxon>
        <taxon>Dikarya</taxon>
        <taxon>Basidiomycota</taxon>
        <taxon>Agaricomycotina</taxon>
        <taxon>Agaricomycetes</taxon>
        <taxon>Polyporales</taxon>
        <taxon>Fomitopsis</taxon>
    </lineage>
</organism>
<dbReference type="HOGENOM" id="CLU_2722254_0_0_1"/>
<name>S8DNC5_FOMSC</name>
<dbReference type="AlphaFoldDB" id="S8DNC5"/>
<evidence type="ECO:0000313" key="2">
    <source>
        <dbReference type="EMBL" id="EPS92803.1"/>
    </source>
</evidence>
<evidence type="ECO:0000313" key="3">
    <source>
        <dbReference type="EMBL" id="EPS93464.1"/>
    </source>
</evidence>
<accession>S8DNC5</accession>
<keyword evidence="4" id="KW-1185">Reference proteome</keyword>
<dbReference type="EMBL" id="KE504273">
    <property type="protein sequence ID" value="EPS93464.1"/>
    <property type="molecule type" value="Genomic_DNA"/>
</dbReference>
<feature type="compositionally biased region" description="Low complexity" evidence="1">
    <location>
        <begin position="52"/>
        <end position="66"/>
    </location>
</feature>
<gene>
    <name evidence="3" type="ORF">FOMPIDRAFT_1026529</name>
    <name evidence="2" type="ORF">FOMPIDRAFT_1026696</name>
</gene>
<sequence>MCSVKPTIVVFATPHLSTTYAGDSLPRYGQCDRSSETAARRDDHALGPISSAHRAACTATTAPAGTRQPVRD</sequence>
<protein>
    <submittedName>
        <fullName evidence="2">Uncharacterized protein</fullName>
    </submittedName>
</protein>